<evidence type="ECO:0000256" key="2">
    <source>
        <dbReference type="SAM" id="Phobius"/>
    </source>
</evidence>
<dbReference type="RefSeq" id="WP_341467968.1">
    <property type="nucleotide sequence ID" value="NZ_CP128399.1"/>
</dbReference>
<keyword evidence="2" id="KW-0472">Membrane</keyword>
<feature type="transmembrane region" description="Helical" evidence="2">
    <location>
        <begin position="57"/>
        <end position="77"/>
    </location>
</feature>
<reference evidence="3 5" key="1">
    <citation type="submission" date="2020-06" db="EMBL/GenBank/DDBJ databases">
        <title>Anoxygenic phototrophic Chloroflexota member uses a Type I reaction center.</title>
        <authorList>
            <person name="Tsuji J.M."/>
            <person name="Shaw N.A."/>
            <person name="Nagashima S."/>
            <person name="Venkiteswaran J."/>
            <person name="Schiff S.L."/>
            <person name="Hanada S."/>
            <person name="Tank M."/>
            <person name="Neufeld J.D."/>
        </authorList>
    </citation>
    <scope>NUCLEOTIDE SEQUENCE [LARGE SCALE GENOMIC DNA]</scope>
    <source>
        <strain evidence="3">L227-S17</strain>
    </source>
</reference>
<reference evidence="4" key="2">
    <citation type="journal article" date="2024" name="Nature">
        <title>Anoxygenic phototroph of the Chloroflexota uses a type I reaction centre.</title>
        <authorList>
            <person name="Tsuji J.M."/>
            <person name="Shaw N.A."/>
            <person name="Nagashima S."/>
            <person name="Venkiteswaran J.J."/>
            <person name="Schiff S.L."/>
            <person name="Watanabe T."/>
            <person name="Fukui M."/>
            <person name="Hanada S."/>
            <person name="Tank M."/>
            <person name="Neufeld J.D."/>
        </authorList>
    </citation>
    <scope>NUCLEOTIDE SEQUENCE</scope>
    <source>
        <strain evidence="4">L227-S17</strain>
    </source>
</reference>
<evidence type="ECO:0000313" key="3">
    <source>
        <dbReference type="EMBL" id="NWJ46718.1"/>
    </source>
</evidence>
<proteinExistence type="predicted"/>
<dbReference type="EMBL" id="JACATZ010000001">
    <property type="protein sequence ID" value="NWJ46718.1"/>
    <property type="molecule type" value="Genomic_DNA"/>
</dbReference>
<feature type="region of interest" description="Disordered" evidence="1">
    <location>
        <begin position="137"/>
        <end position="161"/>
    </location>
</feature>
<evidence type="ECO:0008006" key="7">
    <source>
        <dbReference type="Google" id="ProtNLM"/>
    </source>
</evidence>
<feature type="transmembrane region" description="Helical" evidence="2">
    <location>
        <begin position="12"/>
        <end position="29"/>
    </location>
</feature>
<dbReference type="AlphaFoldDB" id="A0A8T7M3R5"/>
<dbReference type="Proteomes" id="UP000521676">
    <property type="component" value="Unassembled WGS sequence"/>
</dbReference>
<gene>
    <name evidence="3" type="ORF">HXX08_12635</name>
    <name evidence="4" type="ORF">OZ401_001873</name>
</gene>
<dbReference type="Proteomes" id="UP001431572">
    <property type="component" value="Chromosome 1"/>
</dbReference>
<sequence length="222" mass="25266">MKVYRVSNKGKVRAGILLTTIGILFLYTARKAFGLWQNSPKKDTDLLLFGLNLNTTLPALLLSLVALACIPVCWYLLVELFTHIEVSDNGIGITAPGYRIYYRWSEVSRIDVLESIQEDSVARLSISTHDIPEIASEENHSGTFLSEPDRNANREERKLSRQRRKQGLSLIQTRATHADGRALNLWTRVLYPQARRPDQMLLYPALDDRANLLAEIRGYLKQ</sequence>
<accession>A0A8T7M3R5</accession>
<keyword evidence="2" id="KW-0812">Transmembrane</keyword>
<evidence type="ECO:0000313" key="6">
    <source>
        <dbReference type="Proteomes" id="UP001431572"/>
    </source>
</evidence>
<evidence type="ECO:0000313" key="5">
    <source>
        <dbReference type="Proteomes" id="UP000521676"/>
    </source>
</evidence>
<dbReference type="EMBL" id="CP128399">
    <property type="protein sequence ID" value="WJW66089.1"/>
    <property type="molecule type" value="Genomic_DNA"/>
</dbReference>
<organism evidence="3 5">
    <name type="scientific">Candidatus Chlorohelix allophototropha</name>
    <dbReference type="NCBI Taxonomy" id="3003348"/>
    <lineage>
        <taxon>Bacteria</taxon>
        <taxon>Bacillati</taxon>
        <taxon>Chloroflexota</taxon>
        <taxon>Chloroflexia</taxon>
        <taxon>Candidatus Chloroheliales</taxon>
        <taxon>Candidatus Chloroheliaceae</taxon>
        <taxon>Candidatus Chlorohelix</taxon>
    </lineage>
</organism>
<keyword evidence="6" id="KW-1185">Reference proteome</keyword>
<evidence type="ECO:0000313" key="4">
    <source>
        <dbReference type="EMBL" id="WJW66089.1"/>
    </source>
</evidence>
<keyword evidence="2" id="KW-1133">Transmembrane helix</keyword>
<name>A0A8T7M3R5_9CHLR</name>
<protein>
    <recommendedName>
        <fullName evidence="7">PH domain-containing protein</fullName>
    </recommendedName>
</protein>
<feature type="compositionally biased region" description="Basic and acidic residues" evidence="1">
    <location>
        <begin position="147"/>
        <end position="159"/>
    </location>
</feature>
<evidence type="ECO:0000256" key="1">
    <source>
        <dbReference type="SAM" id="MobiDB-lite"/>
    </source>
</evidence>